<accession>A0A2W7PLL4</accession>
<dbReference type="EMBL" id="QKZN01000004">
    <property type="protein sequence ID" value="PZX29459.1"/>
    <property type="molecule type" value="Genomic_DNA"/>
</dbReference>
<dbReference type="Proteomes" id="UP000249638">
    <property type="component" value="Unassembled WGS sequence"/>
</dbReference>
<evidence type="ECO:0000313" key="1">
    <source>
        <dbReference type="EMBL" id="PZX29459.1"/>
    </source>
</evidence>
<reference evidence="1" key="1">
    <citation type="submission" date="2018-06" db="EMBL/GenBank/DDBJ databases">
        <title>Genomic Encyclopedia of Type Strains, Phase IV (KMG-V): Genome sequencing to study the core and pangenomes of soil and plant-associated prokaryotes.</title>
        <authorList>
            <person name="Whitman W."/>
        </authorList>
    </citation>
    <scope>NUCLEOTIDE SEQUENCE [LARGE SCALE GENOMIC DNA]</scope>
    <source>
        <strain evidence="1">MLR2-44</strain>
    </source>
</reference>
<sequence>MTDQELKAHCNQWGYWCFSKRYFAPPVPQNILAQLQPRARAPKEPDGPLDADMAFFNMAIHGMAEEDQEGAICFSLYYFHGFRPVKAMAAALNIGTRTFYDRMDRFSRRAHKMAARIKAVHLAHTAVEKREPVEAD</sequence>
<proteinExistence type="predicted"/>
<keyword evidence="2" id="KW-1185">Reference proteome</keyword>
<comment type="caution">
    <text evidence="1">The sequence shown here is derived from an EMBL/GenBank/DDBJ whole genome shotgun (WGS) entry which is preliminary data.</text>
</comment>
<protein>
    <submittedName>
        <fullName evidence="1">Uncharacterized protein</fullName>
    </submittedName>
</protein>
<name>A0A2W7PLL4_9BURK</name>
<organism evidence="1 2">
    <name type="scientific">Cupriavidus phytorum</name>
    <dbReference type="NCBI Taxonomy" id="3024399"/>
    <lineage>
        <taxon>Bacteria</taxon>
        <taxon>Pseudomonadati</taxon>
        <taxon>Pseudomonadota</taxon>
        <taxon>Betaproteobacteria</taxon>
        <taxon>Burkholderiales</taxon>
        <taxon>Burkholderiaceae</taxon>
        <taxon>Cupriavidus</taxon>
    </lineage>
</organism>
<evidence type="ECO:0000313" key="2">
    <source>
        <dbReference type="Proteomes" id="UP000249638"/>
    </source>
</evidence>
<dbReference type="AlphaFoldDB" id="A0A2W7PLL4"/>
<gene>
    <name evidence="1" type="ORF">C7416_104464</name>
</gene>